<dbReference type="Proteomes" id="UP000092611">
    <property type="component" value="Unassembled WGS sequence"/>
</dbReference>
<gene>
    <name evidence="1" type="ORF">A9Z62_09195</name>
</gene>
<accession>A0A1B8PF32</accession>
<dbReference type="AlphaFoldDB" id="A0A1B8PF32"/>
<comment type="caution">
    <text evidence="1">The sequence shown here is derived from an EMBL/GenBank/DDBJ whole genome shotgun (WGS) entry which is preliminary data.</text>
</comment>
<name>A0A1B8PF32_HAEHA</name>
<proteinExistence type="predicted"/>
<reference evidence="1 2" key="1">
    <citation type="submission" date="2016-06" db="EMBL/GenBank/DDBJ databases">
        <title>Draft genome of Haemophilus haemolyticus CCUG 24149.</title>
        <authorList>
            <person name="Engstrom-Jakobsson H."/>
            <person name="Salva-Serra F."/>
            <person name="Thorell K."/>
            <person name="Gonzales-Siles L."/>
            <person name="Karlsson R."/>
            <person name="Boulund F."/>
            <person name="Engstrand L."/>
            <person name="Kristiansson E."/>
            <person name="Moore E."/>
        </authorList>
    </citation>
    <scope>NUCLEOTIDE SEQUENCE [LARGE SCALE GENOMIC DNA]</scope>
    <source>
        <strain evidence="1 2">CCUG 24149</strain>
    </source>
</reference>
<sequence>MKEGIDNFDYMDYLPFLIGDKSNYRFTMNKNSTYLYFREKYEEYKDNWVNLRLRGVITLALLHYAKCKLNLDLDELLKGLNDE</sequence>
<evidence type="ECO:0000313" key="2">
    <source>
        <dbReference type="Proteomes" id="UP000092611"/>
    </source>
</evidence>
<organism evidence="1 2">
    <name type="scientific">Haemophilus haemolyticus</name>
    <dbReference type="NCBI Taxonomy" id="726"/>
    <lineage>
        <taxon>Bacteria</taxon>
        <taxon>Pseudomonadati</taxon>
        <taxon>Pseudomonadota</taxon>
        <taxon>Gammaproteobacteria</taxon>
        <taxon>Pasteurellales</taxon>
        <taxon>Pasteurellaceae</taxon>
        <taxon>Haemophilus</taxon>
    </lineage>
</organism>
<dbReference type="EMBL" id="LZDL01000018">
    <property type="protein sequence ID" value="OBX47016.1"/>
    <property type="molecule type" value="Genomic_DNA"/>
</dbReference>
<protein>
    <submittedName>
        <fullName evidence="1">Uncharacterized protein</fullName>
    </submittedName>
</protein>
<evidence type="ECO:0000313" key="1">
    <source>
        <dbReference type="EMBL" id="OBX47016.1"/>
    </source>
</evidence>